<evidence type="ECO:0000313" key="1">
    <source>
        <dbReference type="EMBL" id="RIV79292.1"/>
    </source>
</evidence>
<keyword evidence="2" id="KW-1185">Reference proteome</keyword>
<proteinExistence type="predicted"/>
<evidence type="ECO:0000313" key="2">
    <source>
        <dbReference type="Proteomes" id="UP000285092"/>
    </source>
</evidence>
<protein>
    <recommendedName>
        <fullName evidence="3">DUF995 domain-containing protein</fullName>
    </recommendedName>
</protein>
<sequence>MRVPQEYHRLTSKKNKEIWEMRSLVLIAAMVALSACSQGADETPAPADTTDAAAVPAETADAAGGTTSALAAEDAAGTYTVTWADGTITSTTINDDGTYVDMMEGEETAHGVWAVKEGKSCLTPEGGAELCWTDSAPGADGSWTATADDGTTVTVVKADTATS</sequence>
<gene>
    <name evidence="1" type="ORF">D2V04_04640</name>
</gene>
<dbReference type="Proteomes" id="UP000285092">
    <property type="component" value="Unassembled WGS sequence"/>
</dbReference>
<dbReference type="AlphaFoldDB" id="A0A418NJF2"/>
<reference evidence="1 2" key="1">
    <citation type="submission" date="2018-08" db="EMBL/GenBank/DDBJ databases">
        <title>Altererythrobacter sp.Ery1 and Ery12, the genome sequencing of novel strains in genus Alterythrobacter.</title>
        <authorList>
            <person name="Cheng H."/>
            <person name="Wu Y.-H."/>
            <person name="Fang C."/>
            <person name="Xu X.-W."/>
        </authorList>
    </citation>
    <scope>NUCLEOTIDE SEQUENCE [LARGE SCALE GENOMIC DNA]</scope>
    <source>
        <strain evidence="1 2">Ery1</strain>
    </source>
</reference>
<accession>A0A418NJF2</accession>
<name>A0A418NJF2_9SPHN</name>
<comment type="caution">
    <text evidence="1">The sequence shown here is derived from an EMBL/GenBank/DDBJ whole genome shotgun (WGS) entry which is preliminary data.</text>
</comment>
<evidence type="ECO:0008006" key="3">
    <source>
        <dbReference type="Google" id="ProtNLM"/>
    </source>
</evidence>
<organism evidence="1 2">
    <name type="scientific">Pelagerythrobacter aerophilus</name>
    <dbReference type="NCBI Taxonomy" id="2306995"/>
    <lineage>
        <taxon>Bacteria</taxon>
        <taxon>Pseudomonadati</taxon>
        <taxon>Pseudomonadota</taxon>
        <taxon>Alphaproteobacteria</taxon>
        <taxon>Sphingomonadales</taxon>
        <taxon>Erythrobacteraceae</taxon>
        <taxon>Pelagerythrobacter</taxon>
    </lineage>
</organism>
<dbReference type="EMBL" id="QXFK01000014">
    <property type="protein sequence ID" value="RIV79292.1"/>
    <property type="molecule type" value="Genomic_DNA"/>
</dbReference>